<dbReference type="GO" id="GO:0008610">
    <property type="term" value="P:lipid biosynthetic process"/>
    <property type="evidence" value="ECO:0007669"/>
    <property type="project" value="UniProtKB-ARBA"/>
</dbReference>
<dbReference type="Pfam" id="PF00550">
    <property type="entry name" value="PP-binding"/>
    <property type="match status" value="3"/>
</dbReference>
<evidence type="ECO:0000256" key="3">
    <source>
        <dbReference type="ARBA" id="ARBA00022450"/>
    </source>
</evidence>
<feature type="domain" description="Carrier" evidence="7">
    <location>
        <begin position="964"/>
        <end position="1039"/>
    </location>
</feature>
<evidence type="ECO:0000256" key="2">
    <source>
        <dbReference type="ARBA" id="ARBA00006432"/>
    </source>
</evidence>
<dbReference type="Gene3D" id="3.40.50.980">
    <property type="match status" value="6"/>
</dbReference>
<dbReference type="GO" id="GO:0043041">
    <property type="term" value="P:amino acid activation for nonribosomal peptide biosynthetic process"/>
    <property type="evidence" value="ECO:0007669"/>
    <property type="project" value="TreeGrafter"/>
</dbReference>
<dbReference type="GO" id="GO:0003824">
    <property type="term" value="F:catalytic activity"/>
    <property type="evidence" value="ECO:0007669"/>
    <property type="project" value="UniProtKB-KW"/>
</dbReference>
<dbReference type="SMART" id="SM00823">
    <property type="entry name" value="PKS_PP"/>
    <property type="match status" value="2"/>
</dbReference>
<dbReference type="NCBIfam" id="TIGR01733">
    <property type="entry name" value="AA-adenyl-dom"/>
    <property type="match status" value="3"/>
</dbReference>
<accession>A0A364K7I1</accession>
<dbReference type="Proteomes" id="UP000251213">
    <property type="component" value="Unassembled WGS sequence"/>
</dbReference>
<dbReference type="SUPFAM" id="SSF52777">
    <property type="entry name" value="CoA-dependent acyltransferases"/>
    <property type="match status" value="8"/>
</dbReference>
<dbReference type="OrthoDB" id="9765680at2"/>
<dbReference type="InterPro" id="IPR000873">
    <property type="entry name" value="AMP-dep_synth/lig_dom"/>
</dbReference>
<dbReference type="InterPro" id="IPR010071">
    <property type="entry name" value="AA_adenyl_dom"/>
</dbReference>
<evidence type="ECO:0000256" key="1">
    <source>
        <dbReference type="ARBA" id="ARBA00001957"/>
    </source>
</evidence>
<dbReference type="InterPro" id="IPR001242">
    <property type="entry name" value="Condensation_dom"/>
</dbReference>
<dbReference type="FunFam" id="1.10.1200.10:FF:000005">
    <property type="entry name" value="Nonribosomal peptide synthetase 1"/>
    <property type="match status" value="3"/>
</dbReference>
<dbReference type="Pfam" id="PF00501">
    <property type="entry name" value="AMP-binding"/>
    <property type="match status" value="3"/>
</dbReference>
<dbReference type="FunFam" id="3.40.50.980:FF:000001">
    <property type="entry name" value="Non-ribosomal peptide synthetase"/>
    <property type="match status" value="3"/>
</dbReference>
<dbReference type="GO" id="GO:0031177">
    <property type="term" value="F:phosphopantetheine binding"/>
    <property type="evidence" value="ECO:0007669"/>
    <property type="project" value="InterPro"/>
</dbReference>
<evidence type="ECO:0000256" key="6">
    <source>
        <dbReference type="ARBA" id="ARBA00023194"/>
    </source>
</evidence>
<protein>
    <submittedName>
        <fullName evidence="8">Non-ribosomal peptide synthetase</fullName>
    </submittedName>
</protein>
<keyword evidence="4" id="KW-0597">Phosphoprotein</keyword>
<dbReference type="CDD" id="cd19534">
    <property type="entry name" value="E_NRPS"/>
    <property type="match status" value="1"/>
</dbReference>
<dbReference type="Gene3D" id="3.30.559.30">
    <property type="entry name" value="Nonribosomal peptide synthetase, condensation domain"/>
    <property type="match status" value="4"/>
</dbReference>
<reference evidence="8 9" key="2">
    <citation type="submission" date="2018-06" db="EMBL/GenBank/DDBJ databases">
        <authorList>
            <person name="Zhirakovskaya E."/>
        </authorList>
    </citation>
    <scope>NUCLEOTIDE SEQUENCE [LARGE SCALE GENOMIC DNA]</scope>
    <source>
        <strain evidence="8 9">FBKL4.011</strain>
    </source>
</reference>
<evidence type="ECO:0000256" key="4">
    <source>
        <dbReference type="ARBA" id="ARBA00022553"/>
    </source>
</evidence>
<dbReference type="NCBIfam" id="NF003417">
    <property type="entry name" value="PRK04813.1"/>
    <property type="match status" value="3"/>
</dbReference>
<comment type="similarity">
    <text evidence="2">Belongs to the ATP-dependent AMP-binding enzyme family.</text>
</comment>
<evidence type="ECO:0000313" key="9">
    <source>
        <dbReference type="Proteomes" id="UP000251213"/>
    </source>
</evidence>
<dbReference type="SUPFAM" id="SSF47336">
    <property type="entry name" value="ACP-like"/>
    <property type="match status" value="3"/>
</dbReference>
<keyword evidence="5" id="KW-0677">Repeat</keyword>
<name>A0A364K7I1_9BACL</name>
<dbReference type="PROSITE" id="PS00455">
    <property type="entry name" value="AMP_BINDING"/>
    <property type="match status" value="3"/>
</dbReference>
<comment type="cofactor">
    <cofactor evidence="1">
        <name>pantetheine 4'-phosphate</name>
        <dbReference type="ChEBI" id="CHEBI:47942"/>
    </cofactor>
</comment>
<evidence type="ECO:0000259" key="7">
    <source>
        <dbReference type="PROSITE" id="PS50075"/>
    </source>
</evidence>
<dbReference type="InterPro" id="IPR010060">
    <property type="entry name" value="NRPS_synth"/>
</dbReference>
<dbReference type="Pfam" id="PF00668">
    <property type="entry name" value="Condensation"/>
    <property type="match status" value="4"/>
</dbReference>
<dbReference type="GO" id="GO:0044550">
    <property type="term" value="P:secondary metabolite biosynthetic process"/>
    <property type="evidence" value="ECO:0007669"/>
    <property type="project" value="UniProtKB-ARBA"/>
</dbReference>
<dbReference type="EMBL" id="QJKK01000002">
    <property type="protein sequence ID" value="RAL26256.1"/>
    <property type="molecule type" value="Genomic_DNA"/>
</dbReference>
<dbReference type="InterPro" id="IPR006162">
    <property type="entry name" value="Ppantetheine_attach_site"/>
</dbReference>
<evidence type="ECO:0000256" key="5">
    <source>
        <dbReference type="ARBA" id="ARBA00022737"/>
    </source>
</evidence>
<dbReference type="InterPro" id="IPR036736">
    <property type="entry name" value="ACP-like_sf"/>
</dbReference>
<dbReference type="PROSITE" id="PS00012">
    <property type="entry name" value="PHOSPHOPANTETHEINE"/>
    <property type="match status" value="2"/>
</dbReference>
<gene>
    <name evidence="8" type="ORF">DL897_04485</name>
</gene>
<feature type="domain" description="Carrier" evidence="7">
    <location>
        <begin position="3532"/>
        <end position="3607"/>
    </location>
</feature>
<reference evidence="8 9" key="1">
    <citation type="submission" date="2018-06" db="EMBL/GenBank/DDBJ databases">
        <title>Thermoflavimicrobium daqus sp. nov., a thermophilic microbe isolated from Moutai-flavour Daqu.</title>
        <authorList>
            <person name="Wang X."/>
            <person name="Zhou H."/>
        </authorList>
    </citation>
    <scope>NUCLEOTIDE SEQUENCE [LARGE SCALE GENOMIC DNA]</scope>
    <source>
        <strain evidence="8 9">FBKL4.011</strain>
    </source>
</reference>
<dbReference type="Gene3D" id="1.10.1200.10">
    <property type="entry name" value="ACP-like"/>
    <property type="match status" value="3"/>
</dbReference>
<keyword evidence="3" id="KW-0596">Phosphopantetheine</keyword>
<dbReference type="InterPro" id="IPR020845">
    <property type="entry name" value="AMP-binding_CS"/>
</dbReference>
<keyword evidence="6" id="KW-0045">Antibiotic biosynthesis</keyword>
<keyword evidence="9" id="KW-1185">Reference proteome</keyword>
<dbReference type="Gene3D" id="3.30.300.30">
    <property type="match status" value="3"/>
</dbReference>
<proteinExistence type="inferred from homology"/>
<dbReference type="FunFam" id="3.30.300.30:FF:000010">
    <property type="entry name" value="Enterobactin synthetase component F"/>
    <property type="match status" value="3"/>
</dbReference>
<dbReference type="InterPro" id="IPR023213">
    <property type="entry name" value="CAT-like_dom_sf"/>
</dbReference>
<dbReference type="Gene3D" id="3.30.559.10">
    <property type="entry name" value="Chloramphenicol acetyltransferase-like domain"/>
    <property type="match status" value="4"/>
</dbReference>
<dbReference type="RefSeq" id="WP_113657941.1">
    <property type="nucleotide sequence ID" value="NZ_KZ845664.1"/>
</dbReference>
<dbReference type="Gene3D" id="2.30.38.10">
    <property type="entry name" value="Luciferase, Domain 3"/>
    <property type="match status" value="3"/>
</dbReference>
<dbReference type="CDD" id="cd19543">
    <property type="entry name" value="DCL_NRPS"/>
    <property type="match status" value="2"/>
</dbReference>
<dbReference type="FunFam" id="2.30.38.10:FF:000001">
    <property type="entry name" value="Non-ribosomal peptide synthetase PvdI"/>
    <property type="match status" value="3"/>
</dbReference>
<dbReference type="PANTHER" id="PTHR45527:SF14">
    <property type="entry name" value="PLIPASTATIN SYNTHASE SUBUNIT B"/>
    <property type="match status" value="1"/>
</dbReference>
<organism evidence="8 9">
    <name type="scientific">Thermoflavimicrobium daqui</name>
    <dbReference type="NCBI Taxonomy" id="2137476"/>
    <lineage>
        <taxon>Bacteria</taxon>
        <taxon>Bacillati</taxon>
        <taxon>Bacillota</taxon>
        <taxon>Bacilli</taxon>
        <taxon>Bacillales</taxon>
        <taxon>Thermoactinomycetaceae</taxon>
        <taxon>Thermoflavimicrobium</taxon>
    </lineage>
</organism>
<dbReference type="InterPro" id="IPR020806">
    <property type="entry name" value="PKS_PP-bd"/>
</dbReference>
<dbReference type="NCBIfam" id="TIGR01720">
    <property type="entry name" value="NRPS-para261"/>
    <property type="match status" value="1"/>
</dbReference>
<dbReference type="SUPFAM" id="SSF56801">
    <property type="entry name" value="Acetyl-CoA synthetase-like"/>
    <property type="match status" value="3"/>
</dbReference>
<dbReference type="InterPro" id="IPR009081">
    <property type="entry name" value="PP-bd_ACP"/>
</dbReference>
<sequence>MLTEEIQDLYELTPVQQGILFHSLYDKDLQFYVNQVTFTLTGTLDIEKYQMAWHYVVNRHPVLRTSFVWEEVKQPLQVILRQIDLPIVYEDWSPLSTSVQAKKWQDLLRQDREKGFQLDEAPLMRLTIVQCEEQKIQVLWSFHHLILDGWSLPILLKEVLATYEADVTGKGLYLPEPRPFSDYIEWVQEQDKRQAELFWRQLLKGYSEPISLRVEKSNPYSESSLLLQEMELYIPEEKYSQIQEKIRQQHLTVNTLIQGAWAFILSRYSGQKDVVFGTAVSGRPTHLRGFESMVGMFMNTLPTRIQLPQAQTVGEWLHGIQKQQAEIRDYEYSSPADIESWSDIPSHASLFDSLLAFENYPMVSLTGGGIKLTDLRSIERPHYSLNLVIIPRENLLIKWLWDPNRYTRETIERISQHFLTLLDQLTEDMEQPLSQISLLNPEERMQLLVEWNQTKTDYPQEMSVHEWIKLKAIHSPDQIAAVDDKDILTYGELNRRANQLARYLHKKGMHTGDLVGICMDRSFELLVAVLGVLKAGGTYVPMDPAYPDERLAYLLQDSQARIVLTQAVYSQKLMRNQEQMIVLDSIWDEITLESEDELELMTEMDQLAYVIYTSGSTGLPKGVQISHRSLLNLVFWHIREYQLSSEDRTTLIAGTAFDASVWEVWPTLVAGASLYIPNEETRLSPAHLQQWLIKNEVTICFLPTPILERILALNWPKEVKLRKLLTGGDQLRYLPPPNFPIEVINHYGPTENTVVTTACSLKECENITGMPPIGRPIANTEVYVLDSDRHPVPIGVPGELYVGGDGLARGYHLKDELTNERFIPHPFRQELGARLYRTGDLVRFLPDGQLEFLGRMDHQIKIRGYRIELGEIEANLLQHPAIKEVAVIPYEQNKENAYLVAYYVSEYMHEVEEWKTFLSSKLPDYMVPTVFIQLDHLPLTANGKIDRKALPAPEETMVIAEFMPPRTPVEEIIWGIWSEVLHRENIGIHQSFFEMGGQSLLATQVTARLSEAFHIEIPIRILFEKTTIAQLAEWLEVKLRGDHKRIKQEVKQSDKQDGPIPLSYAQRRLWFLDQLMTDQGTYNVPFAIRLHGELNVEILKQSFQQLIQRQSSLRLTVHEIDGQAWQLLQEELSDWWEFYDMRVVLQAEEEAMEFVKLDAGRPFDLTNGPLFRVHLYQIKDQSWLLYVNMHHIISDGWSLRILLDELFELYESQIQGNQAKLSELPIQYADFATWQRQWLQGDILEHQLAYWKQQLRDVPVLEIPTDYPRPLEQTFRGTTYRFSLGSDLCHRLQEICRQEGVTLFMTLLAAFQTLLSRYSGQEDIAIGSPIANRSEKSLEGLIGFFVNTLVLRTDLSGSPSFRELLARVREVSLGAYANQDVPFEKIVDELQLERDLSHTPLFQVMFALQNLDLTLPQVEGLTSEWIDVPHQVAKFDLTCNITEMTDELIVDLEYNTDLFTAGTIKRMAEHFTRILEEMVVDLDQPITSFSLLTESEHDCLEKWNQTQKSYPLQEGVHELVEKVAKQYPGSPAVVSSEGSLTYKELNQRANQLAHYLLKSGVKQGDWIGISMDRSGDLIISLLATLKIGAIYIPIDPAYPQERIAYMLEDSQAKVVLTQSYLKHQVPNGYSIIVLDQATQAIEQESIKDLHTPLDPEQLAYVIYTSGSTGKPKGVMIRHRSLLNLVFWHIGEYKLTTQDRCTLLAGVAFDASVWEIWPALASGATLYIPDEGTRLSPVDLRNWLIEQKITVSFIPTPLLEKLLVLKWPRSMSLRKFLTGGDQLRVYPPRDFPADVINHYGPTENTVVTTSAPVLREGNQDRLPVIGKPIDNTEVYVLDAYRKQVPIGVPGELYISGEGISLGYLNRPELTEKHFIPHLFKADTSARLYKTGDLVRFLPDGQLEFLGRIDQQVKIRGFRIELGEIEAILAEYDVIKEVVVIAREDQPGEKRLVAYVVIKQEETFSTYDCRRYLKKHLPEYMIPTAFVVIDALPLTANGKIDRKALPAPSYEGTLESRKYVAARNPIEQIFVKIWQQILGVKRIGIHDNFFALGGDSILSIQIVSKAKQQGLKITPKQLFENQTIAELALVAKHENQVEAEQGILTGKVPLTPIQHWFWEQKVVNRHHWNQSVLLEVKERLEPDLLMQTLQELLTHHDALRLRFVEKDGVVEQSYQTTENSVPFRYINLEKYTPTIQSQLIEQISADVQSSLDITRGPILWMVYFDLGAKVPGRLLWVIHHLVVDGVSWRILLEDLETVYYQLKQRKPVQFPAKTSSLQQWMDVLYDEAKSEETKQELDYWLTWIEKDLLPLPVDYSYGENTEKSVRKVTCQLSKEETRVLLQDVPQAYRTQMNEVLLTALAQAINQWTKQSAICVHIEGHGREELHPSIDLSRTVGWLTSLYPVCVDLTDQVTIYQRLKTVKEQVRQIPRRGIGYGLLRYLHSDPTIKAKLAPMSPEISFNYLGQLDGTISRGALFQGEAPEDRGKHMDGNSIRPHLLDVVGAIMNEKLQMTFWYSEAMHRQETIEQLASDFITAIRDIIAHRSSPEAGGYIPSDFPLAELSQQELEQYLGESRQIEDVYPLSPLQQGLLFHTLYGEESGDYVVQMLLTFQGKLDPVAFEKAWQTVMNHYEILRAYVIWKGLKTPHQVIAGEVPVPIQLVDLSRYTPEEQEQKIQAFLEADRKQGFSLDQAPLMRLTLFQKGIESYQLAWSYHHVILDGWSMPLVIEDLLRSYDGWISDSSFQLQEVRPYKNYIQWLKQQDLAEAEAFWRKKLQGYTTPLSLPIEKVQAESVPPDPKQKVFSLSKELTNELQAFARQNHLTLNTLIQGAWALLLSRYSGERDLVYGATGSGRPAELTGIEKMVGLFINSLPVRVYLPTEESILNWLQNLQQEHLEMRQFEYTPLLDIQGWSELSRGVNLFDYMYVFENYPVGDFMEETQGELQLTQIDGSEQVNYPLALVVAPGKQVWMKWLYDQNRFTNETIEQMSRHLEILLRRMIDMPKQPLATLSILTEEEERQLAEWNQTQSPYSLDCLVHEWVARHAEKQPNSSAIVSIDEIWSYGELNGQANQLAHYLQKCGVGPDTLVGVYLERSPEMILSQLAILKAGGAYVPLDPALPSERVAWMLQDASISIVLTTQKWGANLSQAKTKVLCLDTDKGNWLDEARIEPTSNVTADHLAYVIYTSGSTGTPKGVEVCHRSLINLLHWYQKTFSLTSGDRIAQMMGVAFDPSVWEVWSALWVGASLYLPTEEDRLSPVALKDWILKHKITIICVAPSMLESLFLLSWPEDISLRFLFTGGDQLYAYPPPNFPVKVFNLYGPTESTVLVAAACINGRNPWSTLPPIGRAIDNIELHVLDDQLLPVPIGIPGELYIGGEGLARGYVGQDELTRERFIFHPFSDEPKDRLYKTGDLVRYLPDGQLEFLGRIDHQVKIRGFRIELGEIETVLNEHPTIKETLVQVFEETPGKKQLVAYVVASENRKDEWREWLEQRLPKYMIPALFVVLNEFPRTTNGKVDRKKLPKPDYSLFQVEYVPPRTPMEKKITKIWEEVLQVERVGLHDNFFELGGHSLLATQVISRINETLRAELPIRYVFERPTVAELVKQIKSTLRSQFVVKR</sequence>
<dbReference type="FunFam" id="3.40.50.12780:FF:000012">
    <property type="entry name" value="Non-ribosomal peptide synthetase"/>
    <property type="match status" value="3"/>
</dbReference>
<dbReference type="InterPro" id="IPR025110">
    <property type="entry name" value="AMP-bd_C"/>
</dbReference>
<dbReference type="PANTHER" id="PTHR45527">
    <property type="entry name" value="NONRIBOSOMAL PEPTIDE SYNTHETASE"/>
    <property type="match status" value="1"/>
</dbReference>
<dbReference type="CDD" id="cd19531">
    <property type="entry name" value="LCL_NRPS-like"/>
    <property type="match status" value="1"/>
</dbReference>
<dbReference type="Pfam" id="PF13193">
    <property type="entry name" value="AMP-binding_C"/>
    <property type="match status" value="3"/>
</dbReference>
<dbReference type="PROSITE" id="PS50075">
    <property type="entry name" value="CARRIER"/>
    <property type="match status" value="3"/>
</dbReference>
<dbReference type="FunFam" id="3.30.559.30:FF:000001">
    <property type="entry name" value="Non-ribosomal peptide synthetase"/>
    <property type="match status" value="1"/>
</dbReference>
<dbReference type="InterPro" id="IPR045851">
    <property type="entry name" value="AMP-bd_C_sf"/>
</dbReference>
<dbReference type="GO" id="GO:0017000">
    <property type="term" value="P:antibiotic biosynthetic process"/>
    <property type="evidence" value="ECO:0007669"/>
    <property type="project" value="UniProtKB-KW"/>
</dbReference>
<dbReference type="GO" id="GO:0005829">
    <property type="term" value="C:cytosol"/>
    <property type="evidence" value="ECO:0007669"/>
    <property type="project" value="TreeGrafter"/>
</dbReference>
<evidence type="ECO:0000313" key="8">
    <source>
        <dbReference type="EMBL" id="RAL26256.1"/>
    </source>
</evidence>
<dbReference type="CDD" id="cd05930">
    <property type="entry name" value="A_NRPS"/>
    <property type="match status" value="3"/>
</dbReference>
<feature type="domain" description="Carrier" evidence="7">
    <location>
        <begin position="2019"/>
        <end position="2093"/>
    </location>
</feature>
<comment type="caution">
    <text evidence="8">The sequence shown here is derived from an EMBL/GenBank/DDBJ whole genome shotgun (WGS) entry which is preliminary data.</text>
</comment>